<evidence type="ECO:0000313" key="3">
    <source>
        <dbReference type="Proteomes" id="UP000617634"/>
    </source>
</evidence>
<dbReference type="AlphaFoldDB" id="A0A931H8X0"/>
<protein>
    <recommendedName>
        <fullName evidence="4">GIY-YIG nuclease family protein</fullName>
    </recommendedName>
</protein>
<accession>A0A931H8X0</accession>
<evidence type="ECO:0000256" key="1">
    <source>
        <dbReference type="SAM" id="MobiDB-lite"/>
    </source>
</evidence>
<sequence>MKETFAALLSKLVSGRKGALFTGTTSNVIQRIAQHRSDYLEGFSACHGAVAENGARSWKAVRSEALSSPVWTLKRCAEWIPAFAGMTKNSIPSSKPPSSRTLPRVRRGAG</sequence>
<dbReference type="EMBL" id="JADZGI010000001">
    <property type="protein sequence ID" value="MBH0111510.1"/>
    <property type="molecule type" value="Genomic_DNA"/>
</dbReference>
<dbReference type="RefSeq" id="WP_197159899.1">
    <property type="nucleotide sequence ID" value="NZ_JADZGI010000001.1"/>
</dbReference>
<evidence type="ECO:0008006" key="4">
    <source>
        <dbReference type="Google" id="ProtNLM"/>
    </source>
</evidence>
<feature type="region of interest" description="Disordered" evidence="1">
    <location>
        <begin position="90"/>
        <end position="110"/>
    </location>
</feature>
<gene>
    <name evidence="2" type="ORF">I5E68_00910</name>
</gene>
<feature type="compositionally biased region" description="Low complexity" evidence="1">
    <location>
        <begin position="90"/>
        <end position="99"/>
    </location>
</feature>
<keyword evidence="3" id="KW-1185">Reference proteome</keyword>
<reference evidence="2" key="1">
    <citation type="submission" date="2020-11" db="EMBL/GenBank/DDBJ databases">
        <title>Novosphingobium aureum sp. nov., a marine bacterium isolated from sediment of a salt flat.</title>
        <authorList>
            <person name="Yoo Y."/>
            <person name="Kim J.-J."/>
        </authorList>
    </citation>
    <scope>NUCLEOTIDE SEQUENCE</scope>
    <source>
        <strain evidence="2">YJ-S2-02</strain>
    </source>
</reference>
<dbReference type="Proteomes" id="UP000617634">
    <property type="component" value="Unassembled WGS sequence"/>
</dbReference>
<name>A0A931H8X0_9SPHN</name>
<comment type="caution">
    <text evidence="2">The sequence shown here is derived from an EMBL/GenBank/DDBJ whole genome shotgun (WGS) entry which is preliminary data.</text>
</comment>
<evidence type="ECO:0000313" key="2">
    <source>
        <dbReference type="EMBL" id="MBH0111510.1"/>
    </source>
</evidence>
<proteinExistence type="predicted"/>
<organism evidence="2 3">
    <name type="scientific">Novosphingobium aureum</name>
    <dbReference type="NCBI Taxonomy" id="2792964"/>
    <lineage>
        <taxon>Bacteria</taxon>
        <taxon>Pseudomonadati</taxon>
        <taxon>Pseudomonadota</taxon>
        <taxon>Alphaproteobacteria</taxon>
        <taxon>Sphingomonadales</taxon>
        <taxon>Sphingomonadaceae</taxon>
        <taxon>Novosphingobium</taxon>
    </lineage>
</organism>